<dbReference type="SUPFAM" id="SSF52768">
    <property type="entry name" value="Arginase/deacetylase"/>
    <property type="match status" value="1"/>
</dbReference>
<dbReference type="InterPro" id="IPR023696">
    <property type="entry name" value="Ureohydrolase_dom_sf"/>
</dbReference>
<dbReference type="Gene3D" id="3.40.800.20">
    <property type="entry name" value="Histone deacetylase domain"/>
    <property type="match status" value="1"/>
</dbReference>
<name>A0AAD5THM5_9FUNG</name>
<gene>
    <name evidence="1" type="primary">HDA1</name>
    <name evidence="1" type="ORF">HDU87_004843</name>
</gene>
<proteinExistence type="predicted"/>
<comment type="caution">
    <text evidence="1">The sequence shown here is derived from an EMBL/GenBank/DDBJ whole genome shotgun (WGS) entry which is preliminary data.</text>
</comment>
<organism evidence="1 2">
    <name type="scientific">Geranomyces variabilis</name>
    <dbReference type="NCBI Taxonomy" id="109894"/>
    <lineage>
        <taxon>Eukaryota</taxon>
        <taxon>Fungi</taxon>
        <taxon>Fungi incertae sedis</taxon>
        <taxon>Chytridiomycota</taxon>
        <taxon>Chytridiomycota incertae sedis</taxon>
        <taxon>Chytridiomycetes</taxon>
        <taxon>Spizellomycetales</taxon>
        <taxon>Powellomycetaceae</taxon>
        <taxon>Geranomyces</taxon>
    </lineage>
</organism>
<dbReference type="Proteomes" id="UP001212152">
    <property type="component" value="Unassembled WGS sequence"/>
</dbReference>
<evidence type="ECO:0000313" key="1">
    <source>
        <dbReference type="EMBL" id="KAJ3176704.1"/>
    </source>
</evidence>
<reference evidence="1" key="1">
    <citation type="submission" date="2020-05" db="EMBL/GenBank/DDBJ databases">
        <title>Phylogenomic resolution of chytrid fungi.</title>
        <authorList>
            <person name="Stajich J.E."/>
            <person name="Amses K."/>
            <person name="Simmons R."/>
            <person name="Seto K."/>
            <person name="Myers J."/>
            <person name="Bonds A."/>
            <person name="Quandt C.A."/>
            <person name="Barry K."/>
            <person name="Liu P."/>
            <person name="Grigoriev I."/>
            <person name="Longcore J.E."/>
            <person name="James T.Y."/>
        </authorList>
    </citation>
    <scope>NUCLEOTIDE SEQUENCE</scope>
    <source>
        <strain evidence="1">JEL0379</strain>
    </source>
</reference>
<accession>A0AAD5THM5</accession>
<evidence type="ECO:0000313" key="2">
    <source>
        <dbReference type="Proteomes" id="UP001212152"/>
    </source>
</evidence>
<dbReference type="InterPro" id="IPR037138">
    <property type="entry name" value="His_deacetylse_dom_sf"/>
</dbReference>
<sequence length="142" mass="15476">MTHQLMSLAGGKIVVCLEGGYHLNAVANSVAAVTGTLLGDAPTPLDTRLRISADCANVVHKVREIQSQFWNASNSENNGALNRYDTTGTSFIDRRPSDNDLFSAPEILAGYRRYHLAQNLALEYHAITDPAIVDFPAQIHAR</sequence>
<dbReference type="AlphaFoldDB" id="A0AAD5THM5"/>
<dbReference type="EMBL" id="JADGJQ010000038">
    <property type="protein sequence ID" value="KAJ3176704.1"/>
    <property type="molecule type" value="Genomic_DNA"/>
</dbReference>
<protein>
    <submittedName>
        <fullName evidence="1">Histone deacetylase hda1</fullName>
    </submittedName>
</protein>
<keyword evidence="2" id="KW-1185">Reference proteome</keyword>